<reference evidence="16" key="1">
    <citation type="submission" date="2021-01" db="EMBL/GenBank/DDBJ databases">
        <title>Modified the classification status of verrucomicrobia.</title>
        <authorList>
            <person name="Feng X."/>
        </authorList>
    </citation>
    <scope>NUCLEOTIDE SEQUENCE</scope>
    <source>
        <strain evidence="16">JCM 18052</strain>
    </source>
</reference>
<feature type="compositionally biased region" description="Basic residues" evidence="12">
    <location>
        <begin position="427"/>
        <end position="438"/>
    </location>
</feature>
<dbReference type="Pfam" id="PF00271">
    <property type="entry name" value="Helicase_C"/>
    <property type="match status" value="1"/>
</dbReference>
<dbReference type="FunFam" id="3.40.50.300:FF:000108">
    <property type="entry name" value="ATP-dependent RNA helicase RhlE"/>
    <property type="match status" value="1"/>
</dbReference>
<proteinExistence type="inferred from homology"/>
<dbReference type="InterPro" id="IPR014014">
    <property type="entry name" value="RNA_helicase_DEAD_Q_motif"/>
</dbReference>
<evidence type="ECO:0000259" key="14">
    <source>
        <dbReference type="PROSITE" id="PS51194"/>
    </source>
</evidence>
<keyword evidence="5 11" id="KW-0347">Helicase</keyword>
<dbReference type="Proteomes" id="UP000600139">
    <property type="component" value="Unassembled WGS sequence"/>
</dbReference>
<organism evidence="16 17">
    <name type="scientific">Luteolibacter yonseiensis</name>
    <dbReference type="NCBI Taxonomy" id="1144680"/>
    <lineage>
        <taxon>Bacteria</taxon>
        <taxon>Pseudomonadati</taxon>
        <taxon>Verrucomicrobiota</taxon>
        <taxon>Verrucomicrobiia</taxon>
        <taxon>Verrucomicrobiales</taxon>
        <taxon>Verrucomicrobiaceae</taxon>
        <taxon>Luteolibacter</taxon>
    </lineage>
</organism>
<evidence type="ECO:0000256" key="1">
    <source>
        <dbReference type="ARBA" id="ARBA00012552"/>
    </source>
</evidence>
<dbReference type="GO" id="GO:0016787">
    <property type="term" value="F:hydrolase activity"/>
    <property type="evidence" value="ECO:0007669"/>
    <property type="project" value="UniProtKB-KW"/>
</dbReference>
<dbReference type="GO" id="GO:0003676">
    <property type="term" value="F:nucleic acid binding"/>
    <property type="evidence" value="ECO:0007669"/>
    <property type="project" value="InterPro"/>
</dbReference>
<dbReference type="CDD" id="cd18787">
    <property type="entry name" value="SF2_C_DEAD"/>
    <property type="match status" value="1"/>
</dbReference>
<dbReference type="InterPro" id="IPR000629">
    <property type="entry name" value="RNA-helicase_DEAD-box_CS"/>
</dbReference>
<evidence type="ECO:0000256" key="12">
    <source>
        <dbReference type="SAM" id="MobiDB-lite"/>
    </source>
</evidence>
<dbReference type="RefSeq" id="WP_200351041.1">
    <property type="nucleotide sequence ID" value="NZ_BAABHZ010000006.1"/>
</dbReference>
<evidence type="ECO:0000256" key="10">
    <source>
        <dbReference type="PROSITE-ProRule" id="PRU00552"/>
    </source>
</evidence>
<dbReference type="CDD" id="cd00268">
    <property type="entry name" value="DEADc"/>
    <property type="match status" value="1"/>
</dbReference>
<dbReference type="GO" id="GO:0009266">
    <property type="term" value="P:response to temperature stimulus"/>
    <property type="evidence" value="ECO:0007669"/>
    <property type="project" value="UniProtKB-ARBA"/>
</dbReference>
<evidence type="ECO:0000256" key="5">
    <source>
        <dbReference type="ARBA" id="ARBA00022806"/>
    </source>
</evidence>
<comment type="catalytic activity">
    <reaction evidence="8">
        <text>ATP + H2O = ADP + phosphate + H(+)</text>
        <dbReference type="Rhea" id="RHEA:13065"/>
        <dbReference type="ChEBI" id="CHEBI:15377"/>
        <dbReference type="ChEBI" id="CHEBI:15378"/>
        <dbReference type="ChEBI" id="CHEBI:30616"/>
        <dbReference type="ChEBI" id="CHEBI:43474"/>
        <dbReference type="ChEBI" id="CHEBI:456216"/>
        <dbReference type="EC" id="3.6.4.13"/>
    </reaction>
</comment>
<dbReference type="PROSITE" id="PS51195">
    <property type="entry name" value="Q_MOTIF"/>
    <property type="match status" value="1"/>
</dbReference>
<evidence type="ECO:0000313" key="17">
    <source>
        <dbReference type="Proteomes" id="UP000600139"/>
    </source>
</evidence>
<accession>A0A934VC38</accession>
<dbReference type="InterPro" id="IPR050079">
    <property type="entry name" value="DEAD_box_RNA_helicase"/>
</dbReference>
<dbReference type="Pfam" id="PF00270">
    <property type="entry name" value="DEAD"/>
    <property type="match status" value="1"/>
</dbReference>
<dbReference type="PROSITE" id="PS51192">
    <property type="entry name" value="HELICASE_ATP_BIND_1"/>
    <property type="match status" value="1"/>
</dbReference>
<name>A0A934VC38_9BACT</name>
<dbReference type="SMART" id="SM00490">
    <property type="entry name" value="HELICc"/>
    <property type="match status" value="1"/>
</dbReference>
<evidence type="ECO:0000256" key="9">
    <source>
        <dbReference type="ARBA" id="ARBA00074363"/>
    </source>
</evidence>
<evidence type="ECO:0000256" key="6">
    <source>
        <dbReference type="ARBA" id="ARBA00022840"/>
    </source>
</evidence>
<feature type="domain" description="DEAD-box RNA helicase Q" evidence="15">
    <location>
        <begin position="1"/>
        <end position="29"/>
    </location>
</feature>
<dbReference type="EMBL" id="JAENIK010000011">
    <property type="protein sequence ID" value="MBK1816084.1"/>
    <property type="molecule type" value="Genomic_DNA"/>
</dbReference>
<keyword evidence="2" id="KW-0963">Cytoplasm</keyword>
<evidence type="ECO:0000256" key="3">
    <source>
        <dbReference type="ARBA" id="ARBA00022741"/>
    </source>
</evidence>
<feature type="domain" description="Helicase C-terminal" evidence="14">
    <location>
        <begin position="231"/>
        <end position="378"/>
    </location>
</feature>
<dbReference type="Gene3D" id="3.40.50.300">
    <property type="entry name" value="P-loop containing nucleotide triphosphate hydrolases"/>
    <property type="match status" value="2"/>
</dbReference>
<keyword evidence="4 11" id="KW-0378">Hydrolase</keyword>
<keyword evidence="3 11" id="KW-0547">Nucleotide-binding</keyword>
<evidence type="ECO:0000256" key="2">
    <source>
        <dbReference type="ARBA" id="ARBA00022490"/>
    </source>
</evidence>
<evidence type="ECO:0000313" key="16">
    <source>
        <dbReference type="EMBL" id="MBK1816084.1"/>
    </source>
</evidence>
<dbReference type="GO" id="GO:0003724">
    <property type="term" value="F:RNA helicase activity"/>
    <property type="evidence" value="ECO:0007669"/>
    <property type="project" value="UniProtKB-EC"/>
</dbReference>
<comment type="caution">
    <text evidence="16">The sequence shown here is derived from an EMBL/GenBank/DDBJ whole genome shotgun (WGS) entry which is preliminary data.</text>
</comment>
<dbReference type="EC" id="3.6.4.13" evidence="1"/>
<keyword evidence="6 11" id="KW-0067">ATP-binding</keyword>
<feature type="short sequence motif" description="Q motif" evidence="10">
    <location>
        <begin position="1"/>
        <end position="29"/>
    </location>
</feature>
<dbReference type="PROSITE" id="PS51194">
    <property type="entry name" value="HELICASE_CTER"/>
    <property type="match status" value="1"/>
</dbReference>
<dbReference type="InterPro" id="IPR027417">
    <property type="entry name" value="P-loop_NTPase"/>
</dbReference>
<feature type="region of interest" description="Disordered" evidence="12">
    <location>
        <begin position="376"/>
        <end position="438"/>
    </location>
</feature>
<dbReference type="GO" id="GO:0042255">
    <property type="term" value="P:ribosome assembly"/>
    <property type="evidence" value="ECO:0007669"/>
    <property type="project" value="UniProtKB-ARBA"/>
</dbReference>
<evidence type="ECO:0000259" key="13">
    <source>
        <dbReference type="PROSITE" id="PS51192"/>
    </source>
</evidence>
<dbReference type="PROSITE" id="PS00039">
    <property type="entry name" value="DEAD_ATP_HELICASE"/>
    <property type="match status" value="1"/>
</dbReference>
<gene>
    <name evidence="16" type="ORF">JIN84_10715</name>
</gene>
<dbReference type="InterPro" id="IPR044742">
    <property type="entry name" value="DEAD/DEAH_RhlB"/>
</dbReference>
<dbReference type="AlphaFoldDB" id="A0A934VC38"/>
<evidence type="ECO:0000256" key="7">
    <source>
        <dbReference type="ARBA" id="ARBA00038437"/>
    </source>
</evidence>
<evidence type="ECO:0000256" key="8">
    <source>
        <dbReference type="ARBA" id="ARBA00047984"/>
    </source>
</evidence>
<dbReference type="InterPro" id="IPR001650">
    <property type="entry name" value="Helicase_C-like"/>
</dbReference>
<evidence type="ECO:0000256" key="4">
    <source>
        <dbReference type="ARBA" id="ARBA00022801"/>
    </source>
</evidence>
<protein>
    <recommendedName>
        <fullName evidence="9">DEAD-box ATP-dependent RNA helicase RhpA</fullName>
        <ecNumber evidence="1">3.6.4.13</ecNumber>
    </recommendedName>
</protein>
<sequence length="438" mass="48550">MPFSHFGLGKDILRAIQKAGYLRPTPVQAAAIPKVMQGHDLIAIAQTGTGKTAAFVLPMLERISQANLNQQPRGTKALILAPTRELALQIMENIRTYGNGLPIRVAAIFGGVEEAAQIKAVNRGVDMIVATPGRLIDLLERQKVDFSMLETLVLDEADRMLHMGFLPDIETIVADLPKRRQTLMFSATLSKAIESLARKFLYQPKMVQIGARSNPADTVVQTVYEVPAHLKTEMLLELLKQPRFTRVLVFVRLKDGANRLTQALQAEKIPVVKLHSSRTQEQRLKALQDFKDGKARVLVATDIVARGIDIDGVSQVVNYDFPVNSEDYVHRIGRTGRAEAQGEAISLVPKGDLNLLGMTELAIGQRIDRKKLRGFDYYATSPPPKPEDKPVKRDWRKRTREMEAKKTVKPAGKTGAKPPVKPQGKPSAKKTATKRGNR</sequence>
<evidence type="ECO:0000259" key="15">
    <source>
        <dbReference type="PROSITE" id="PS51195"/>
    </source>
</evidence>
<dbReference type="PANTHER" id="PTHR47959">
    <property type="entry name" value="ATP-DEPENDENT RNA HELICASE RHLE-RELATED"/>
    <property type="match status" value="1"/>
</dbReference>
<evidence type="ECO:0000256" key="11">
    <source>
        <dbReference type="RuleBase" id="RU000492"/>
    </source>
</evidence>
<comment type="similarity">
    <text evidence="7 11">Belongs to the DEAD box helicase family.</text>
</comment>
<dbReference type="GO" id="GO:0005829">
    <property type="term" value="C:cytosol"/>
    <property type="evidence" value="ECO:0007669"/>
    <property type="project" value="TreeGrafter"/>
</dbReference>
<dbReference type="InterPro" id="IPR014001">
    <property type="entry name" value="Helicase_ATP-bd"/>
</dbReference>
<keyword evidence="17" id="KW-1185">Reference proteome</keyword>
<dbReference type="InterPro" id="IPR011545">
    <property type="entry name" value="DEAD/DEAH_box_helicase_dom"/>
</dbReference>
<dbReference type="SUPFAM" id="SSF52540">
    <property type="entry name" value="P-loop containing nucleoside triphosphate hydrolases"/>
    <property type="match status" value="1"/>
</dbReference>
<feature type="domain" description="Helicase ATP-binding" evidence="13">
    <location>
        <begin position="32"/>
        <end position="207"/>
    </location>
</feature>
<dbReference type="PANTHER" id="PTHR47959:SF13">
    <property type="entry name" value="ATP-DEPENDENT RNA HELICASE RHLE"/>
    <property type="match status" value="1"/>
</dbReference>
<dbReference type="SMART" id="SM00487">
    <property type="entry name" value="DEXDc"/>
    <property type="match status" value="1"/>
</dbReference>
<dbReference type="GO" id="GO:0005524">
    <property type="term" value="F:ATP binding"/>
    <property type="evidence" value="ECO:0007669"/>
    <property type="project" value="UniProtKB-KW"/>
</dbReference>